<evidence type="ECO:0000313" key="2">
    <source>
        <dbReference type="Proteomes" id="UP000188318"/>
    </source>
</evidence>
<protein>
    <submittedName>
        <fullName evidence="1">Uncharacterized protein</fullName>
    </submittedName>
</protein>
<name>A0A1R3R6K0_ASPC5</name>
<accession>A0A1R3R6K0</accession>
<dbReference type="OMA" id="DAWEYTW"/>
<dbReference type="VEuPathDB" id="FungiDB:ASPCADRAFT_135436"/>
<dbReference type="Proteomes" id="UP000188318">
    <property type="component" value="Unassembled WGS sequence"/>
</dbReference>
<sequence length="495" mass="56613">MAGTLPLELLTEIGTYLSHEGIPLAPCTTVCRRWQTAFEPFIYSRKFIIRSNDVPPEVPLPSTIPVDRFATLTSGTGTARRSWIRHLQYHIIVPYELPDWTSRKHKGYRLKNPVRDANDQAFKSAIINLFQLLSTWDRTHRISLQLGLLGCQPGTEPYTSYMSDAWEYTWDFRNGRTKATKPYRACFPDDDASMLSEVPCIDVLSFMNIGGVEGRADHQIWAKAIFQIVQHCPTITGLYVDLDYLTRPDQLEYIQARRQAVSDGLTMIPRSLKVFDFTNQIEEPWKDTMPALNVLSSETDNLAMAIRDLSFGLQVLKLKNTALSMGFLCPIDDHAQPILPHLRWTHLETIEFRSVPPWLPSGKWLLQPSPKDEARIAAIDDWAYEICHSEQGCISRPVMDVEQFHRLFISLGHAARHMPRLASIYFQLESEISLAFTFKQSAEGISVYWSSRVGYRPDERVAAAWGFCEDSLEADRFEEGYSVQLPTWPPDHLQS</sequence>
<evidence type="ECO:0000313" key="1">
    <source>
        <dbReference type="EMBL" id="OOF90107.1"/>
    </source>
</evidence>
<proteinExistence type="predicted"/>
<keyword evidence="2" id="KW-1185">Reference proteome</keyword>
<reference evidence="2" key="1">
    <citation type="journal article" date="2017" name="Genome Biol.">
        <title>Comparative genomics reveals high biological diversity and specific adaptations in the industrially and medically important fungal genus Aspergillus.</title>
        <authorList>
            <person name="de Vries R.P."/>
            <person name="Riley R."/>
            <person name="Wiebenga A."/>
            <person name="Aguilar-Osorio G."/>
            <person name="Amillis S."/>
            <person name="Uchima C.A."/>
            <person name="Anderluh G."/>
            <person name="Asadollahi M."/>
            <person name="Askin M."/>
            <person name="Barry K."/>
            <person name="Battaglia E."/>
            <person name="Bayram O."/>
            <person name="Benocci T."/>
            <person name="Braus-Stromeyer S.A."/>
            <person name="Caldana C."/>
            <person name="Canovas D."/>
            <person name="Cerqueira G.C."/>
            <person name="Chen F."/>
            <person name="Chen W."/>
            <person name="Choi C."/>
            <person name="Clum A."/>
            <person name="Dos Santos R.A."/>
            <person name="Damasio A.R."/>
            <person name="Diallinas G."/>
            <person name="Emri T."/>
            <person name="Fekete E."/>
            <person name="Flipphi M."/>
            <person name="Freyberg S."/>
            <person name="Gallo A."/>
            <person name="Gournas C."/>
            <person name="Habgood R."/>
            <person name="Hainaut M."/>
            <person name="Harispe M.L."/>
            <person name="Henrissat B."/>
            <person name="Hilden K.S."/>
            <person name="Hope R."/>
            <person name="Hossain A."/>
            <person name="Karabika E."/>
            <person name="Karaffa L."/>
            <person name="Karanyi Z."/>
            <person name="Krasevec N."/>
            <person name="Kuo A."/>
            <person name="Kusch H."/>
            <person name="LaButti K."/>
            <person name="Lagendijk E.L."/>
            <person name="Lapidus A."/>
            <person name="Levasseur A."/>
            <person name="Lindquist E."/>
            <person name="Lipzen A."/>
            <person name="Logrieco A.F."/>
            <person name="MacCabe A."/>
            <person name="Maekelae M.R."/>
            <person name="Malavazi I."/>
            <person name="Melin P."/>
            <person name="Meyer V."/>
            <person name="Mielnichuk N."/>
            <person name="Miskei M."/>
            <person name="Molnar A.P."/>
            <person name="Mule G."/>
            <person name="Ngan C.Y."/>
            <person name="Orejas M."/>
            <person name="Orosz E."/>
            <person name="Ouedraogo J.P."/>
            <person name="Overkamp K.M."/>
            <person name="Park H.-S."/>
            <person name="Perrone G."/>
            <person name="Piumi F."/>
            <person name="Punt P.J."/>
            <person name="Ram A.F."/>
            <person name="Ramon A."/>
            <person name="Rauscher S."/>
            <person name="Record E."/>
            <person name="Riano-Pachon D.M."/>
            <person name="Robert V."/>
            <person name="Roehrig J."/>
            <person name="Ruller R."/>
            <person name="Salamov A."/>
            <person name="Salih N.S."/>
            <person name="Samson R.A."/>
            <person name="Sandor E."/>
            <person name="Sanguinetti M."/>
            <person name="Schuetze T."/>
            <person name="Sepcic K."/>
            <person name="Shelest E."/>
            <person name="Sherlock G."/>
            <person name="Sophianopoulou V."/>
            <person name="Squina F.M."/>
            <person name="Sun H."/>
            <person name="Susca A."/>
            <person name="Todd R.B."/>
            <person name="Tsang A."/>
            <person name="Unkles S.E."/>
            <person name="van de Wiele N."/>
            <person name="van Rossen-Uffink D."/>
            <person name="Oliveira J.V."/>
            <person name="Vesth T.C."/>
            <person name="Visser J."/>
            <person name="Yu J.-H."/>
            <person name="Zhou M."/>
            <person name="Andersen M.R."/>
            <person name="Archer D.B."/>
            <person name="Baker S.E."/>
            <person name="Benoit I."/>
            <person name="Brakhage A.A."/>
            <person name="Braus G.H."/>
            <person name="Fischer R."/>
            <person name="Frisvad J.C."/>
            <person name="Goldman G.H."/>
            <person name="Houbraken J."/>
            <person name="Oakley B."/>
            <person name="Pocsi I."/>
            <person name="Scazzocchio C."/>
            <person name="Seiboth B."/>
            <person name="vanKuyk P.A."/>
            <person name="Wortman J."/>
            <person name="Dyer P.S."/>
            <person name="Grigoriev I.V."/>
        </authorList>
    </citation>
    <scope>NUCLEOTIDE SEQUENCE [LARGE SCALE GENOMIC DNA]</scope>
    <source>
        <strain evidence="2">ITEM 5010</strain>
    </source>
</reference>
<dbReference type="AlphaFoldDB" id="A0A1R3R6K0"/>
<gene>
    <name evidence="1" type="ORF">ASPCADRAFT_135436</name>
</gene>
<dbReference type="STRING" id="602072.A0A1R3R6K0"/>
<organism evidence="1 2">
    <name type="scientific">Aspergillus carbonarius (strain ITEM 5010)</name>
    <dbReference type="NCBI Taxonomy" id="602072"/>
    <lineage>
        <taxon>Eukaryota</taxon>
        <taxon>Fungi</taxon>
        <taxon>Dikarya</taxon>
        <taxon>Ascomycota</taxon>
        <taxon>Pezizomycotina</taxon>
        <taxon>Eurotiomycetes</taxon>
        <taxon>Eurotiomycetidae</taxon>
        <taxon>Eurotiales</taxon>
        <taxon>Aspergillaceae</taxon>
        <taxon>Aspergillus</taxon>
        <taxon>Aspergillus subgen. Circumdati</taxon>
    </lineage>
</organism>
<dbReference type="OrthoDB" id="4802432at2759"/>
<dbReference type="EMBL" id="KV907590">
    <property type="protein sequence ID" value="OOF90107.1"/>
    <property type="molecule type" value="Genomic_DNA"/>
</dbReference>